<proteinExistence type="inferred from homology"/>
<evidence type="ECO:0000256" key="4">
    <source>
        <dbReference type="ARBA" id="ARBA00022801"/>
    </source>
</evidence>
<keyword evidence="4" id="KW-0378">Hydrolase</keyword>
<dbReference type="Gene3D" id="3.40.800.20">
    <property type="entry name" value="Histone deacetylase domain"/>
    <property type="match status" value="1"/>
</dbReference>
<keyword evidence="5" id="KW-0862">Zinc</keyword>
<dbReference type="Proteomes" id="UP000291236">
    <property type="component" value="Chromosome"/>
</dbReference>
<dbReference type="InterPro" id="IPR023696">
    <property type="entry name" value="Ureohydrolase_dom_sf"/>
</dbReference>
<dbReference type="PANTHER" id="PTHR10625">
    <property type="entry name" value="HISTONE DEACETYLASE HDAC1-RELATED"/>
    <property type="match status" value="1"/>
</dbReference>
<gene>
    <name evidence="7" type="ORF">JCM31447_30450</name>
</gene>
<organism evidence="7 8">
    <name type="scientific">Fluviispira sanaruensis</name>
    <dbReference type="NCBI Taxonomy" id="2493639"/>
    <lineage>
        <taxon>Bacteria</taxon>
        <taxon>Pseudomonadati</taxon>
        <taxon>Bdellovibrionota</taxon>
        <taxon>Oligoflexia</taxon>
        <taxon>Silvanigrellales</taxon>
        <taxon>Silvanigrellaceae</taxon>
        <taxon>Fluviispira</taxon>
    </lineage>
</organism>
<comment type="cofactor">
    <cofactor evidence="1">
        <name>Zn(2+)</name>
        <dbReference type="ChEBI" id="CHEBI:29105"/>
    </cofactor>
</comment>
<sequence length="336" mass="37793">MKIFYSSLQKKHVIKKEVYNGKAHSYNDKVSRIDSILKAFKIAGNYEIVVPDILPYDALLSVHDEDYLKFLESAQNLKNDEIICPYVFPCDNRISRHEPFIPKRAGYYCFDAGTSLMNHTWSAAVASASAAYSAAMHTKKTGEATYALCRPPGHHASKNMFGGYCYLNNTAIAAKYLVRSGNVMIIDFDFHHGNGTQSIFYDSSDIFYLSIHAHPKIEYPYFTGFEDEIGIDDGVNYNLNIPLMPLCSPKEYFIALQKGIKKAFKIMDPDYIILSAGFDIEAGDPIGHFNMSIDDFYILGKELKLLNKPTIILQEGGYLVAELGKNVESFLNGFQS</sequence>
<keyword evidence="3" id="KW-0479">Metal-binding</keyword>
<dbReference type="KEGG" id="sbf:JCM31447_30450"/>
<dbReference type="InterPro" id="IPR037138">
    <property type="entry name" value="His_deacetylse_dom_sf"/>
</dbReference>
<dbReference type="RefSeq" id="WP_130612564.1">
    <property type="nucleotide sequence ID" value="NZ_AP019368.1"/>
</dbReference>
<evidence type="ECO:0000259" key="6">
    <source>
        <dbReference type="Pfam" id="PF00850"/>
    </source>
</evidence>
<accession>A0A4P2VQJ4</accession>
<name>A0A4P2VQJ4_FLUSA</name>
<dbReference type="PANTHER" id="PTHR10625:SF17">
    <property type="entry name" value="HISTONE DEACETYLASE 8"/>
    <property type="match status" value="1"/>
</dbReference>
<dbReference type="AlphaFoldDB" id="A0A4P2VQJ4"/>
<protein>
    <submittedName>
        <fullName evidence="7">Histone deacetylase family protein</fullName>
    </submittedName>
</protein>
<dbReference type="EMBL" id="AP019368">
    <property type="protein sequence ID" value="BBH54574.1"/>
    <property type="molecule type" value="Genomic_DNA"/>
</dbReference>
<dbReference type="GO" id="GO:0040029">
    <property type="term" value="P:epigenetic regulation of gene expression"/>
    <property type="evidence" value="ECO:0007669"/>
    <property type="project" value="TreeGrafter"/>
</dbReference>
<evidence type="ECO:0000313" key="7">
    <source>
        <dbReference type="EMBL" id="BBH54574.1"/>
    </source>
</evidence>
<evidence type="ECO:0000313" key="8">
    <source>
        <dbReference type="Proteomes" id="UP000291236"/>
    </source>
</evidence>
<dbReference type="SUPFAM" id="SSF52768">
    <property type="entry name" value="Arginase/deacetylase"/>
    <property type="match status" value="1"/>
</dbReference>
<dbReference type="GO" id="GO:0004407">
    <property type="term" value="F:histone deacetylase activity"/>
    <property type="evidence" value="ECO:0007669"/>
    <property type="project" value="TreeGrafter"/>
</dbReference>
<dbReference type="GO" id="GO:0016787">
    <property type="term" value="F:hydrolase activity"/>
    <property type="evidence" value="ECO:0007669"/>
    <property type="project" value="UniProtKB-KW"/>
</dbReference>
<dbReference type="GO" id="GO:0046872">
    <property type="term" value="F:metal ion binding"/>
    <property type="evidence" value="ECO:0007669"/>
    <property type="project" value="UniProtKB-KW"/>
</dbReference>
<evidence type="ECO:0000256" key="5">
    <source>
        <dbReference type="ARBA" id="ARBA00022833"/>
    </source>
</evidence>
<dbReference type="Pfam" id="PF00850">
    <property type="entry name" value="Hist_deacetyl"/>
    <property type="match status" value="1"/>
</dbReference>
<dbReference type="OrthoDB" id="9808367at2"/>
<comment type="similarity">
    <text evidence="2">Belongs to the histone deacetylase family.</text>
</comment>
<keyword evidence="8" id="KW-1185">Reference proteome</keyword>
<dbReference type="CDD" id="cd10001">
    <property type="entry name" value="HDAC_classII_APAH"/>
    <property type="match status" value="1"/>
</dbReference>
<dbReference type="PRINTS" id="PR01270">
    <property type="entry name" value="HDASUPER"/>
</dbReference>
<evidence type="ECO:0000256" key="2">
    <source>
        <dbReference type="ARBA" id="ARBA00005947"/>
    </source>
</evidence>
<evidence type="ECO:0000256" key="3">
    <source>
        <dbReference type="ARBA" id="ARBA00022723"/>
    </source>
</evidence>
<dbReference type="InterPro" id="IPR000286">
    <property type="entry name" value="HDACs"/>
</dbReference>
<evidence type="ECO:0000256" key="1">
    <source>
        <dbReference type="ARBA" id="ARBA00001947"/>
    </source>
</evidence>
<dbReference type="InterPro" id="IPR023801">
    <property type="entry name" value="His_deacetylse_dom"/>
</dbReference>
<feature type="domain" description="Histone deacetylase" evidence="6">
    <location>
        <begin position="29"/>
        <end position="332"/>
    </location>
</feature>
<reference evidence="7 8" key="1">
    <citation type="submission" date="2018-12" db="EMBL/GenBank/DDBJ databases">
        <title>Rubrispira sanarue gen. nov., sp., nov., a member of the order Silvanigrellales, isolated from a brackish lake in Hamamatsu Japan.</title>
        <authorList>
            <person name="Maejima Y."/>
            <person name="Iino T."/>
            <person name="Muraguchi Y."/>
            <person name="Fukuda K."/>
            <person name="Nojiri H."/>
            <person name="Ohkuma M."/>
            <person name="Moriuchi R."/>
            <person name="Dohra H."/>
            <person name="Kimbara K."/>
            <person name="Shintani M."/>
        </authorList>
    </citation>
    <scope>NUCLEOTIDE SEQUENCE [LARGE SCALE GENOMIC DNA]</scope>
    <source>
        <strain evidence="7 8">RF1110005</strain>
    </source>
</reference>